<gene>
    <name evidence="1" type="primary">pta_3</name>
    <name evidence="1" type="ORF">NCTC9695_02143</name>
</gene>
<evidence type="ECO:0000313" key="2">
    <source>
        <dbReference type="Proteomes" id="UP000275777"/>
    </source>
</evidence>
<dbReference type="Pfam" id="PF13500">
    <property type="entry name" value="AAA_26"/>
    <property type="match status" value="1"/>
</dbReference>
<protein>
    <submittedName>
        <fullName evidence="1">Phosphate acetyltransferase</fullName>
        <ecNumber evidence="1">2.3.1.8</ecNumber>
    </submittedName>
</protein>
<keyword evidence="1" id="KW-0012">Acyltransferase</keyword>
<dbReference type="Proteomes" id="UP000275777">
    <property type="component" value="Chromosome"/>
</dbReference>
<dbReference type="InterPro" id="IPR027417">
    <property type="entry name" value="P-loop_NTPase"/>
</dbReference>
<proteinExistence type="predicted"/>
<accession>A0A3S4IEI7</accession>
<sequence>MQTFFLAPTGFNAGLTSVTLGAIRSLEQAGLRVGFVKPIAQDTKDGEAERSTHFARPSAA</sequence>
<keyword evidence="1" id="KW-0808">Transferase</keyword>
<name>A0A3S4IEI7_CHRVL</name>
<dbReference type="AlphaFoldDB" id="A0A3S4IEI7"/>
<evidence type="ECO:0000313" key="1">
    <source>
        <dbReference type="EMBL" id="VEB41710.1"/>
    </source>
</evidence>
<dbReference type="Gene3D" id="3.40.50.300">
    <property type="entry name" value="P-loop containing nucleotide triphosphate hydrolases"/>
    <property type="match status" value="1"/>
</dbReference>
<dbReference type="EMBL" id="LR134182">
    <property type="protein sequence ID" value="VEB41710.1"/>
    <property type="molecule type" value="Genomic_DNA"/>
</dbReference>
<organism evidence="1 2">
    <name type="scientific">Chromobacterium violaceum</name>
    <dbReference type="NCBI Taxonomy" id="536"/>
    <lineage>
        <taxon>Bacteria</taxon>
        <taxon>Pseudomonadati</taxon>
        <taxon>Pseudomonadota</taxon>
        <taxon>Betaproteobacteria</taxon>
        <taxon>Neisseriales</taxon>
        <taxon>Chromobacteriaceae</taxon>
        <taxon>Chromobacterium</taxon>
    </lineage>
</organism>
<dbReference type="GO" id="GO:0008959">
    <property type="term" value="F:phosphate acetyltransferase activity"/>
    <property type="evidence" value="ECO:0007669"/>
    <property type="project" value="UniProtKB-EC"/>
</dbReference>
<reference evidence="1 2" key="1">
    <citation type="submission" date="2018-12" db="EMBL/GenBank/DDBJ databases">
        <authorList>
            <consortium name="Pathogen Informatics"/>
        </authorList>
    </citation>
    <scope>NUCLEOTIDE SEQUENCE [LARGE SCALE GENOMIC DNA]</scope>
    <source>
        <strain evidence="1 2">NCTC9695</strain>
    </source>
</reference>
<dbReference type="SUPFAM" id="SSF52540">
    <property type="entry name" value="P-loop containing nucleoside triphosphate hydrolases"/>
    <property type="match status" value="1"/>
</dbReference>
<dbReference type="EC" id="2.3.1.8" evidence="1"/>